<dbReference type="Proteomes" id="UP000596205">
    <property type="component" value="Chromosome 1"/>
</dbReference>
<dbReference type="AlphaFoldDB" id="A0A7T7AHT8"/>
<accession>A0A7T7AHT8</accession>
<dbReference type="KEGG" id="bann:JFN94_03120"/>
<evidence type="ECO:0000313" key="2">
    <source>
        <dbReference type="Proteomes" id="UP000596205"/>
    </source>
</evidence>
<reference evidence="1 2" key="1">
    <citation type="submission" date="2020-12" db="EMBL/GenBank/DDBJ databases">
        <title>Complete genome sequence of Burkholderia anthina BJQ0011.</title>
        <authorList>
            <person name="Xu Y."/>
        </authorList>
    </citation>
    <scope>NUCLEOTIDE SEQUENCE [LARGE SCALE GENOMIC DNA]</scope>
    <source>
        <strain evidence="1 2">BJQ0011</strain>
    </source>
</reference>
<gene>
    <name evidence="1" type="ORF">JFN94_03120</name>
</gene>
<sequence length="77" mass="7880">MAVAARAEMAHAFADRAQAGNAIFGMGAAGIGDARIECVELGLATSAGGDGGRCGGQQRGREKGRKSLFHRVCLLFS</sequence>
<proteinExistence type="predicted"/>
<organism evidence="1 2">
    <name type="scientific">Burkholderia anthina</name>
    <dbReference type="NCBI Taxonomy" id="179879"/>
    <lineage>
        <taxon>Bacteria</taxon>
        <taxon>Pseudomonadati</taxon>
        <taxon>Pseudomonadota</taxon>
        <taxon>Betaproteobacteria</taxon>
        <taxon>Burkholderiales</taxon>
        <taxon>Burkholderiaceae</taxon>
        <taxon>Burkholderia</taxon>
        <taxon>Burkholderia cepacia complex</taxon>
    </lineage>
</organism>
<name>A0A7T7AHT8_9BURK</name>
<dbReference type="EMBL" id="CP066769">
    <property type="protein sequence ID" value="QQK03180.1"/>
    <property type="molecule type" value="Genomic_DNA"/>
</dbReference>
<evidence type="ECO:0000313" key="1">
    <source>
        <dbReference type="EMBL" id="QQK03180.1"/>
    </source>
</evidence>
<protein>
    <submittedName>
        <fullName evidence="1">Uncharacterized protein</fullName>
    </submittedName>
</protein>